<dbReference type="InterPro" id="IPR011008">
    <property type="entry name" value="Dimeric_a/b-barrel"/>
</dbReference>
<keyword evidence="3" id="KW-0479">Metal-binding</keyword>
<evidence type="ECO:0000259" key="8">
    <source>
        <dbReference type="Pfam" id="PF20628"/>
    </source>
</evidence>
<evidence type="ECO:0000256" key="3">
    <source>
        <dbReference type="ARBA" id="ARBA00022723"/>
    </source>
</evidence>
<dbReference type="SUPFAM" id="SSF54909">
    <property type="entry name" value="Dimeric alpha+beta barrel"/>
    <property type="match status" value="1"/>
</dbReference>
<sequence>MSCECQSSILPDGAKFGLFIESDLKSGDYEGIAKACMEAYSKLVQIKSQHPNEMVGMSIGFGSKLWNVFAKTVDSVREGAEIRDFTPYGGGLAPATQHDLFIHIQSMRQDLNITLATQVWDLFDSYLEAKDETHGYRLLENRGHEGFVDGTENPKEAEAVKAAVIADGCCDAGGSYVMVQKYIHDMNKWNALSESTQEEAVGRRKESDEEIEDKLIESHVGRTDISEDGESLKVLRRSLPWGKVSGDHGLLYCSYCARLHNIDKQLKSMFGDLDGKIDLLVQHFSKAVSGSFYFVPNQDRLRNLKVEARSGVEPL</sequence>
<feature type="domain" description="Dyp-type peroxidase C-terminal" evidence="8">
    <location>
        <begin position="141"/>
        <end position="299"/>
    </location>
</feature>
<dbReference type="InterPro" id="IPR048328">
    <property type="entry name" value="Dyp_perox_C"/>
</dbReference>
<dbReference type="GO" id="GO:0004601">
    <property type="term" value="F:peroxidase activity"/>
    <property type="evidence" value="ECO:0007669"/>
    <property type="project" value="UniProtKB-KW"/>
</dbReference>
<protein>
    <submittedName>
        <fullName evidence="9">Dyp-type peroxidase family protein</fullName>
    </submittedName>
</protein>
<evidence type="ECO:0000256" key="6">
    <source>
        <dbReference type="ARBA" id="ARBA00025737"/>
    </source>
</evidence>
<evidence type="ECO:0000313" key="10">
    <source>
        <dbReference type="Proteomes" id="UP000003121"/>
    </source>
</evidence>
<dbReference type="PANTHER" id="PTHR30521:SF0">
    <property type="entry name" value="DYP-TYPE PEROXIDASE FAMILY PROTEIN"/>
    <property type="match status" value="1"/>
</dbReference>
<organism evidence="9 10">
    <name type="scientific">Taylorella equigenitalis ATCC 35865</name>
    <dbReference type="NCBI Taxonomy" id="743973"/>
    <lineage>
        <taxon>Bacteria</taxon>
        <taxon>Pseudomonadati</taxon>
        <taxon>Pseudomonadota</taxon>
        <taxon>Betaproteobacteria</taxon>
        <taxon>Burkholderiales</taxon>
        <taxon>Alcaligenaceae</taxon>
        <taxon>Taylorella</taxon>
    </lineage>
</organism>
<evidence type="ECO:0000259" key="7">
    <source>
        <dbReference type="Pfam" id="PF04261"/>
    </source>
</evidence>
<keyword evidence="5" id="KW-0408">Iron</keyword>
<dbReference type="InterPro" id="IPR006314">
    <property type="entry name" value="Dyp_peroxidase"/>
</dbReference>
<reference evidence="9 10" key="1">
    <citation type="journal article" date="2012" name="Vet. Microbiol.">
        <title>Comparative genomic analyses of the Taylorellae.</title>
        <authorList>
            <person name="Hauser H."/>
            <person name="Richter D.C."/>
            <person name="van Tonder A."/>
            <person name="Clark L."/>
            <person name="Preston A."/>
        </authorList>
    </citation>
    <scope>NUCLEOTIDE SEQUENCE [LARGE SCALE GENOMIC DNA]</scope>
    <source>
        <strain evidence="9 10">ATCC 35865</strain>
    </source>
</reference>
<evidence type="ECO:0000256" key="5">
    <source>
        <dbReference type="ARBA" id="ARBA00023004"/>
    </source>
</evidence>
<comment type="cofactor">
    <cofactor evidence="1">
        <name>heme b</name>
        <dbReference type="ChEBI" id="CHEBI:60344"/>
    </cofactor>
</comment>
<evidence type="ECO:0000256" key="2">
    <source>
        <dbReference type="ARBA" id="ARBA00022559"/>
    </source>
</evidence>
<proteinExistence type="inferred from homology"/>
<dbReference type="InterPro" id="IPR048327">
    <property type="entry name" value="Dyp_perox_N"/>
</dbReference>
<accession>A0ABM5NBD8</accession>
<comment type="similarity">
    <text evidence="6">Belongs to the DyP-type peroxidase family.</text>
</comment>
<dbReference type="PANTHER" id="PTHR30521">
    <property type="entry name" value="DEFERROCHELATASE/PEROXIDASE"/>
    <property type="match status" value="1"/>
</dbReference>
<gene>
    <name evidence="9" type="ORF">KUI_1219</name>
</gene>
<keyword evidence="10" id="KW-1185">Reference proteome</keyword>
<dbReference type="EMBL" id="CP003264">
    <property type="protein sequence ID" value="AFN36280.1"/>
    <property type="molecule type" value="Genomic_DNA"/>
</dbReference>
<dbReference type="Pfam" id="PF20628">
    <property type="entry name" value="Dyp_perox_C"/>
    <property type="match status" value="1"/>
</dbReference>
<feature type="domain" description="Dyp-type peroxidase N-terminal" evidence="7">
    <location>
        <begin position="6"/>
        <end position="137"/>
    </location>
</feature>
<dbReference type="NCBIfam" id="TIGR01413">
    <property type="entry name" value="Dyp_perox_fam"/>
    <property type="match status" value="1"/>
</dbReference>
<dbReference type="Pfam" id="PF04261">
    <property type="entry name" value="Dyp_perox_N"/>
    <property type="match status" value="1"/>
</dbReference>
<name>A0ABM5NBD8_9BURK</name>
<evidence type="ECO:0000256" key="1">
    <source>
        <dbReference type="ARBA" id="ARBA00001970"/>
    </source>
</evidence>
<dbReference type="PROSITE" id="PS51404">
    <property type="entry name" value="DYP_PEROXIDASE"/>
    <property type="match status" value="1"/>
</dbReference>
<evidence type="ECO:0000256" key="4">
    <source>
        <dbReference type="ARBA" id="ARBA00023002"/>
    </source>
</evidence>
<dbReference type="RefSeq" id="WP_014840528.1">
    <property type="nucleotide sequence ID" value="NC_018108.1"/>
</dbReference>
<evidence type="ECO:0000313" key="9">
    <source>
        <dbReference type="EMBL" id="AFN36280.1"/>
    </source>
</evidence>
<dbReference type="Proteomes" id="UP000003121">
    <property type="component" value="Chromosome"/>
</dbReference>
<keyword evidence="2 9" id="KW-0575">Peroxidase</keyword>
<keyword evidence="4" id="KW-0560">Oxidoreductase</keyword>